<evidence type="ECO:0000313" key="2">
    <source>
        <dbReference type="Proteomes" id="UP001370490"/>
    </source>
</evidence>
<reference evidence="1 2" key="1">
    <citation type="submission" date="2023-12" db="EMBL/GenBank/DDBJ databases">
        <title>A high-quality genome assembly for Dillenia turbinata (Dilleniales).</title>
        <authorList>
            <person name="Chanderbali A."/>
        </authorList>
    </citation>
    <scope>NUCLEOTIDE SEQUENCE [LARGE SCALE GENOMIC DNA]</scope>
    <source>
        <strain evidence="1">LSX21</strain>
        <tissue evidence="1">Leaf</tissue>
    </source>
</reference>
<gene>
    <name evidence="1" type="ORF">RJ641_023881</name>
</gene>
<dbReference type="PANTHER" id="PTHR35488:SF4">
    <property type="entry name" value="DUF4005 DOMAIN-CONTAINING PROTEIN"/>
    <property type="match status" value="1"/>
</dbReference>
<name>A0AAN8UJK3_9MAGN</name>
<dbReference type="Proteomes" id="UP001370490">
    <property type="component" value="Unassembled WGS sequence"/>
</dbReference>
<dbReference type="AlphaFoldDB" id="A0AAN8UJK3"/>
<keyword evidence="2" id="KW-1185">Reference proteome</keyword>
<accession>A0AAN8UJK3</accession>
<comment type="caution">
    <text evidence="1">The sequence shown here is derived from an EMBL/GenBank/DDBJ whole genome shotgun (WGS) entry which is preliminary data.</text>
</comment>
<dbReference type="PANTHER" id="PTHR35488">
    <property type="entry name" value="OS05G0358900 PROTEIN-RELATED"/>
    <property type="match status" value="1"/>
</dbReference>
<dbReference type="EMBL" id="JBAMMX010000028">
    <property type="protein sequence ID" value="KAK6911788.1"/>
    <property type="molecule type" value="Genomic_DNA"/>
</dbReference>
<proteinExistence type="predicted"/>
<protein>
    <submittedName>
        <fullName evidence="1">Uncharacterized protein</fullName>
    </submittedName>
</protein>
<organism evidence="1 2">
    <name type="scientific">Dillenia turbinata</name>
    <dbReference type="NCBI Taxonomy" id="194707"/>
    <lineage>
        <taxon>Eukaryota</taxon>
        <taxon>Viridiplantae</taxon>
        <taxon>Streptophyta</taxon>
        <taxon>Embryophyta</taxon>
        <taxon>Tracheophyta</taxon>
        <taxon>Spermatophyta</taxon>
        <taxon>Magnoliopsida</taxon>
        <taxon>eudicotyledons</taxon>
        <taxon>Gunneridae</taxon>
        <taxon>Pentapetalae</taxon>
        <taxon>Dilleniales</taxon>
        <taxon>Dilleniaceae</taxon>
        <taxon>Dillenia</taxon>
    </lineage>
</organism>
<evidence type="ECO:0000313" key="1">
    <source>
        <dbReference type="EMBL" id="KAK6911788.1"/>
    </source>
</evidence>
<sequence>MLILVSVLICVLFLYIGYILSWSFGLAFTKMQAAATHKYCESGDCNGFHFDPQVDFAQFLEEARRHASRGHLDAHLSCSQEAERSKEKREKKTWKSSLVSWWKRERKTNPRVELASIAQNSHTRLGGYAFGPIMQNDEVAKVGQQRSTSGPLSSILHPTKKVEADFPYVCLDHHLNKTPNIHSYGPIYLVT</sequence>